<dbReference type="GO" id="GO:0016620">
    <property type="term" value="F:oxidoreductase activity, acting on the aldehyde or oxo group of donors, NAD or NADP as acceptor"/>
    <property type="evidence" value="ECO:0007669"/>
    <property type="project" value="InterPro"/>
</dbReference>
<dbReference type="eggNOG" id="COG1012">
    <property type="taxonomic scope" value="Bacteria"/>
</dbReference>
<dbReference type="OrthoDB" id="9772584at2"/>
<dbReference type="InterPro" id="IPR016161">
    <property type="entry name" value="Ald_DH/histidinol_DH"/>
</dbReference>
<dbReference type="AlphaFoldDB" id="K9H268"/>
<evidence type="ECO:0000256" key="1">
    <source>
        <dbReference type="ARBA" id="ARBA00023002"/>
    </source>
</evidence>
<keyword evidence="4" id="KW-1185">Reference proteome</keyword>
<keyword evidence="1" id="KW-0560">Oxidoreductase</keyword>
<dbReference type="InterPro" id="IPR016163">
    <property type="entry name" value="Ald_DH_C"/>
</dbReference>
<sequence length="467" mass="49745">MTAEPQTLLKVISPIDGSVYVERPLAADDDIAHALTNARLAADRWQRQAVTDRVAVCAKLLDRLKAGKGRIAQSLAWQVGTPVTQAEAEVAEAEDLVRTMMGLGPSVLSDIHAPEEPGTERLVRRVPRGVVFVTLPWSQPWLTALCLIAPALIAGNAVIIRPAPQAPLPAEIIVKALTEAGLPDGVARALHLSEADAARVAGAVEVDMLLHAGEPEMTRWLVAAAATRQRPVEIIGPAADAAYVRRDAKLEPAAEALARAAFADAGRGFGAPRRLYVHAEVHDRLATLLAGHAAEAVLGDPLDAATTLGPLPRREDATLFRNRLEQAEMQGARDMVEGGFFPADDGSGLYCRPRVLTEAIQSMDIVREPTPGPLVALVRVSSDEEAAALINDGPAPRAASLWTQDLTEAHRMAANLRVGVVTQNLVGGLDGNLVWTGVKGAGDGVMLSRAFYERVTRPMTLNFQHTA</sequence>
<dbReference type="STRING" id="1238182.C882_2459"/>
<dbReference type="InterPro" id="IPR016162">
    <property type="entry name" value="Ald_DH_N"/>
</dbReference>
<evidence type="ECO:0000259" key="2">
    <source>
        <dbReference type="Pfam" id="PF00171"/>
    </source>
</evidence>
<dbReference type="Pfam" id="PF00171">
    <property type="entry name" value="Aldedh"/>
    <property type="match status" value="1"/>
</dbReference>
<dbReference type="Proteomes" id="UP000009881">
    <property type="component" value="Unassembled WGS sequence"/>
</dbReference>
<dbReference type="RefSeq" id="WP_009538868.1">
    <property type="nucleotide sequence ID" value="NZ_ANHY01000003.1"/>
</dbReference>
<protein>
    <submittedName>
        <fullName evidence="3">Aldehyde dehydrogenase</fullName>
    </submittedName>
</protein>
<feature type="domain" description="Aldehyde dehydrogenase" evidence="2">
    <location>
        <begin position="6"/>
        <end position="458"/>
    </location>
</feature>
<accession>K9H268</accession>
<dbReference type="SUPFAM" id="SSF53720">
    <property type="entry name" value="ALDH-like"/>
    <property type="match status" value="1"/>
</dbReference>
<gene>
    <name evidence="3" type="ORF">C882_2459</name>
</gene>
<dbReference type="Gene3D" id="3.40.309.10">
    <property type="entry name" value="Aldehyde Dehydrogenase, Chain A, domain 2"/>
    <property type="match status" value="1"/>
</dbReference>
<organism evidence="3 4">
    <name type="scientific">Caenispirillum salinarum AK4</name>
    <dbReference type="NCBI Taxonomy" id="1238182"/>
    <lineage>
        <taxon>Bacteria</taxon>
        <taxon>Pseudomonadati</taxon>
        <taxon>Pseudomonadota</taxon>
        <taxon>Alphaproteobacteria</taxon>
        <taxon>Rhodospirillales</taxon>
        <taxon>Novispirillaceae</taxon>
        <taxon>Caenispirillum</taxon>
    </lineage>
</organism>
<dbReference type="PATRIC" id="fig|1238182.3.peg.419"/>
<dbReference type="InterPro" id="IPR015590">
    <property type="entry name" value="Aldehyde_DH_dom"/>
</dbReference>
<dbReference type="EMBL" id="ANHY01000003">
    <property type="protein sequence ID" value="EKV32380.1"/>
    <property type="molecule type" value="Genomic_DNA"/>
</dbReference>
<comment type="caution">
    <text evidence="3">The sequence shown here is derived from an EMBL/GenBank/DDBJ whole genome shotgun (WGS) entry which is preliminary data.</text>
</comment>
<dbReference type="Gene3D" id="3.40.605.10">
    <property type="entry name" value="Aldehyde Dehydrogenase, Chain A, domain 1"/>
    <property type="match status" value="1"/>
</dbReference>
<name>K9H268_9PROT</name>
<evidence type="ECO:0000313" key="3">
    <source>
        <dbReference type="EMBL" id="EKV32380.1"/>
    </source>
</evidence>
<reference evidence="3 4" key="1">
    <citation type="journal article" date="2013" name="Genome Announc.">
        <title>Draft Genome Sequence of an Alphaproteobacterium, Caenispirillum salinarum AK4(T), Isolated from a Solar Saltern.</title>
        <authorList>
            <person name="Khatri I."/>
            <person name="Singh A."/>
            <person name="Korpole S."/>
            <person name="Pinnaka A.K."/>
            <person name="Subramanian S."/>
        </authorList>
    </citation>
    <scope>NUCLEOTIDE SEQUENCE [LARGE SCALE GENOMIC DNA]</scope>
    <source>
        <strain evidence="3 4">AK4</strain>
    </source>
</reference>
<dbReference type="PANTHER" id="PTHR11699">
    <property type="entry name" value="ALDEHYDE DEHYDROGENASE-RELATED"/>
    <property type="match status" value="1"/>
</dbReference>
<proteinExistence type="predicted"/>
<evidence type="ECO:0000313" key="4">
    <source>
        <dbReference type="Proteomes" id="UP000009881"/>
    </source>
</evidence>